<comment type="caution">
    <text evidence="7">The sequence shown here is derived from an EMBL/GenBank/DDBJ whole genome shotgun (WGS) entry which is preliminary data.</text>
</comment>
<dbReference type="GO" id="GO:0005777">
    <property type="term" value="C:peroxisome"/>
    <property type="evidence" value="ECO:0007669"/>
    <property type="project" value="TreeGrafter"/>
</dbReference>
<evidence type="ECO:0000256" key="1">
    <source>
        <dbReference type="ARBA" id="ARBA00005928"/>
    </source>
</evidence>
<dbReference type="GO" id="GO:0080019">
    <property type="term" value="F:alcohol-forming very long-chain fatty acyl-CoA reductase activity"/>
    <property type="evidence" value="ECO:0007669"/>
    <property type="project" value="InterPro"/>
</dbReference>
<dbReference type="EMBL" id="CAKOGL010000011">
    <property type="protein sequence ID" value="CAH2092481.1"/>
    <property type="molecule type" value="Genomic_DNA"/>
</dbReference>
<dbReference type="Pfam" id="PF03015">
    <property type="entry name" value="Sterile"/>
    <property type="match status" value="1"/>
</dbReference>
<comment type="function">
    <text evidence="4">Catalyzes the reduction of fatty acyl-CoA to fatty alcohols.</text>
</comment>
<dbReference type="Gene3D" id="3.40.50.720">
    <property type="entry name" value="NAD(P)-binding Rossmann-like Domain"/>
    <property type="match status" value="1"/>
</dbReference>
<evidence type="ECO:0000313" key="7">
    <source>
        <dbReference type="EMBL" id="CAH2092481.1"/>
    </source>
</evidence>
<dbReference type="InterPro" id="IPR033640">
    <property type="entry name" value="FAR_C"/>
</dbReference>
<keyword evidence="3 4" id="KW-0443">Lipid metabolism</keyword>
<comment type="similarity">
    <text evidence="1 4">Belongs to the fatty acyl-CoA reductase family.</text>
</comment>
<dbReference type="InterPro" id="IPR013120">
    <property type="entry name" value="FAR_NAD-bd"/>
</dbReference>
<dbReference type="GO" id="GO:0102965">
    <property type="term" value="F:alcohol-forming long-chain fatty acyl-CoA reductase activity"/>
    <property type="evidence" value="ECO:0007669"/>
    <property type="project" value="UniProtKB-EC"/>
</dbReference>
<dbReference type="InterPro" id="IPR036291">
    <property type="entry name" value="NAD(P)-bd_dom_sf"/>
</dbReference>
<dbReference type="AlphaFoldDB" id="A0AAU9U3F8"/>
<evidence type="ECO:0000313" key="8">
    <source>
        <dbReference type="Proteomes" id="UP001153954"/>
    </source>
</evidence>
<comment type="catalytic activity">
    <reaction evidence="4">
        <text>a long-chain fatty acyl-CoA + 2 NADPH + 2 H(+) = a long-chain primary fatty alcohol + 2 NADP(+) + CoA</text>
        <dbReference type="Rhea" id="RHEA:52716"/>
        <dbReference type="ChEBI" id="CHEBI:15378"/>
        <dbReference type="ChEBI" id="CHEBI:57287"/>
        <dbReference type="ChEBI" id="CHEBI:57783"/>
        <dbReference type="ChEBI" id="CHEBI:58349"/>
        <dbReference type="ChEBI" id="CHEBI:77396"/>
        <dbReference type="ChEBI" id="CHEBI:83139"/>
        <dbReference type="EC" id="1.2.1.84"/>
    </reaction>
</comment>
<proteinExistence type="inferred from homology"/>
<keyword evidence="8" id="KW-1185">Reference proteome</keyword>
<evidence type="ECO:0000259" key="5">
    <source>
        <dbReference type="Pfam" id="PF03015"/>
    </source>
</evidence>
<evidence type="ECO:0000259" key="6">
    <source>
        <dbReference type="Pfam" id="PF07993"/>
    </source>
</evidence>
<evidence type="ECO:0000256" key="3">
    <source>
        <dbReference type="ARBA" id="ARBA00023098"/>
    </source>
</evidence>
<dbReference type="EC" id="1.2.1.84" evidence="4"/>
<keyword evidence="4" id="KW-0521">NADP</keyword>
<reference evidence="7" key="1">
    <citation type="submission" date="2022-03" db="EMBL/GenBank/DDBJ databases">
        <authorList>
            <person name="Tunstrom K."/>
        </authorList>
    </citation>
    <scope>NUCLEOTIDE SEQUENCE</scope>
</reference>
<dbReference type="GO" id="GO:0035336">
    <property type="term" value="P:long-chain fatty-acyl-CoA metabolic process"/>
    <property type="evidence" value="ECO:0007669"/>
    <property type="project" value="TreeGrafter"/>
</dbReference>
<dbReference type="Proteomes" id="UP001153954">
    <property type="component" value="Unassembled WGS sequence"/>
</dbReference>
<keyword evidence="4" id="KW-0560">Oxidoreductase</keyword>
<dbReference type="SUPFAM" id="SSF51735">
    <property type="entry name" value="NAD(P)-binding Rossmann-fold domains"/>
    <property type="match status" value="1"/>
</dbReference>
<dbReference type="InterPro" id="IPR026055">
    <property type="entry name" value="FAR"/>
</dbReference>
<organism evidence="7 8">
    <name type="scientific">Euphydryas editha</name>
    <name type="common">Edith's checkerspot</name>
    <dbReference type="NCBI Taxonomy" id="104508"/>
    <lineage>
        <taxon>Eukaryota</taxon>
        <taxon>Metazoa</taxon>
        <taxon>Ecdysozoa</taxon>
        <taxon>Arthropoda</taxon>
        <taxon>Hexapoda</taxon>
        <taxon>Insecta</taxon>
        <taxon>Pterygota</taxon>
        <taxon>Neoptera</taxon>
        <taxon>Endopterygota</taxon>
        <taxon>Lepidoptera</taxon>
        <taxon>Glossata</taxon>
        <taxon>Ditrysia</taxon>
        <taxon>Papilionoidea</taxon>
        <taxon>Nymphalidae</taxon>
        <taxon>Nymphalinae</taxon>
        <taxon>Euphydryas</taxon>
    </lineage>
</organism>
<sequence length="348" mass="39651">MRRSLEEVSVVIHSAANVNFSDTFNNVMKINYEGTKKVVTLGKKMKNLESFVYISSVFAIADKLTIDEVIYPRLRKEEEVYSFIDIYGDDAKTKEKFLCGSPNPYTMSKLLCENYLQENRGSMKAIIVRPSIITPIIEEPLPGWSDSWVAAIGIFSDIARGLTKVTYGHRDVVLDMIPVDYVSNLTIIAAARANQSEDVSIYNSCSSSSNPITLKMGSDLFLEESLKFGNHEMKPQKLQLYLSPLVVKFMTFALQTVPSFFADFLLRLKGETPKHMKMQKRSVLLRDVLRKFTTTSFYIKSENSEKLIATLDEKDKVLFPSDPRTISWLKYMPVFCRGVQKHLLKSKQ</sequence>
<name>A0AAU9U3F8_EUPED</name>
<evidence type="ECO:0000256" key="4">
    <source>
        <dbReference type="RuleBase" id="RU363097"/>
    </source>
</evidence>
<dbReference type="Pfam" id="PF07993">
    <property type="entry name" value="NAD_binding_4"/>
    <property type="match status" value="1"/>
</dbReference>
<feature type="domain" description="Fatty acyl-CoA reductase C-terminal" evidence="5">
    <location>
        <begin position="255"/>
        <end position="345"/>
    </location>
</feature>
<evidence type="ECO:0000256" key="2">
    <source>
        <dbReference type="ARBA" id="ARBA00022516"/>
    </source>
</evidence>
<dbReference type="PANTHER" id="PTHR11011:SF45">
    <property type="entry name" value="FATTY ACYL-COA REDUCTASE CG8306-RELATED"/>
    <property type="match status" value="1"/>
</dbReference>
<gene>
    <name evidence="7" type="ORF">EEDITHA_LOCUS8235</name>
</gene>
<protein>
    <recommendedName>
        <fullName evidence="4">Fatty acyl-CoA reductase</fullName>
        <ecNumber evidence="4">1.2.1.84</ecNumber>
    </recommendedName>
</protein>
<feature type="domain" description="Thioester reductase (TE)" evidence="6">
    <location>
        <begin position="3"/>
        <end position="185"/>
    </location>
</feature>
<dbReference type="CDD" id="cd09071">
    <property type="entry name" value="FAR_C"/>
    <property type="match status" value="1"/>
</dbReference>
<accession>A0AAU9U3F8</accession>
<keyword evidence="2 4" id="KW-0444">Lipid biosynthesis</keyword>
<dbReference type="PANTHER" id="PTHR11011">
    <property type="entry name" value="MALE STERILITY PROTEIN 2-RELATED"/>
    <property type="match status" value="1"/>
</dbReference>